<keyword evidence="2" id="KW-1185">Reference proteome</keyword>
<protein>
    <submittedName>
        <fullName evidence="1">Uncharacterized protein</fullName>
    </submittedName>
</protein>
<evidence type="ECO:0000313" key="1">
    <source>
        <dbReference type="EMBL" id="KAJ6442803.1"/>
    </source>
</evidence>
<comment type="caution">
    <text evidence="1">The sequence shown here is derived from an EMBL/GenBank/DDBJ whole genome shotgun (WGS) entry which is preliminary data.</text>
</comment>
<dbReference type="AlphaFoldDB" id="A0AB34FVH7"/>
<dbReference type="Proteomes" id="UP001163105">
    <property type="component" value="Unassembled WGS sequence"/>
</dbReference>
<organism evidence="1 2">
    <name type="scientific">Purpureocillium lavendulum</name>
    <dbReference type="NCBI Taxonomy" id="1247861"/>
    <lineage>
        <taxon>Eukaryota</taxon>
        <taxon>Fungi</taxon>
        <taxon>Dikarya</taxon>
        <taxon>Ascomycota</taxon>
        <taxon>Pezizomycotina</taxon>
        <taxon>Sordariomycetes</taxon>
        <taxon>Hypocreomycetidae</taxon>
        <taxon>Hypocreales</taxon>
        <taxon>Ophiocordycipitaceae</taxon>
        <taxon>Purpureocillium</taxon>
    </lineage>
</organism>
<proteinExistence type="predicted"/>
<name>A0AB34FVH7_9HYPO</name>
<accession>A0AB34FVH7</accession>
<gene>
    <name evidence="1" type="ORF">O9K51_03978</name>
</gene>
<reference evidence="1" key="1">
    <citation type="submission" date="2023-01" db="EMBL/GenBank/DDBJ databases">
        <title>The growth and conidiation of Purpureocillium lavendulum are regulated by nitrogen source and histone H3K14 acetylation.</title>
        <authorList>
            <person name="Tang P."/>
            <person name="Han J."/>
            <person name="Zhang C."/>
            <person name="Tang P."/>
            <person name="Qi F."/>
            <person name="Zhang K."/>
            <person name="Liang L."/>
        </authorList>
    </citation>
    <scope>NUCLEOTIDE SEQUENCE</scope>
    <source>
        <strain evidence="1">YMF1.00683</strain>
    </source>
</reference>
<dbReference type="EMBL" id="JAQHRD010000003">
    <property type="protein sequence ID" value="KAJ6442803.1"/>
    <property type="molecule type" value="Genomic_DNA"/>
</dbReference>
<evidence type="ECO:0000313" key="2">
    <source>
        <dbReference type="Proteomes" id="UP001163105"/>
    </source>
</evidence>
<sequence>MIGQNELTIAIHRLQCNDLGKDKCAYIHGQDRSFCNVAGVNWLEGIYNLLEKDVACQPQIKVEPLY</sequence>